<keyword evidence="4" id="KW-1185">Reference proteome</keyword>
<feature type="transmembrane region" description="Helical" evidence="2">
    <location>
        <begin position="20"/>
        <end position="40"/>
    </location>
</feature>
<evidence type="ECO:0000256" key="2">
    <source>
        <dbReference type="SAM" id="Phobius"/>
    </source>
</evidence>
<dbReference type="RefSeq" id="WP_379978529.1">
    <property type="nucleotide sequence ID" value="NZ_JBHSFV010000005.1"/>
</dbReference>
<evidence type="ECO:0000313" key="3">
    <source>
        <dbReference type="EMBL" id="MFC4634306.1"/>
    </source>
</evidence>
<reference evidence="4" key="1">
    <citation type="journal article" date="2019" name="Int. J. Syst. Evol. Microbiol.">
        <title>The Global Catalogue of Microorganisms (GCM) 10K type strain sequencing project: providing services to taxonomists for standard genome sequencing and annotation.</title>
        <authorList>
            <consortium name="The Broad Institute Genomics Platform"/>
            <consortium name="The Broad Institute Genome Sequencing Center for Infectious Disease"/>
            <person name="Wu L."/>
            <person name="Ma J."/>
        </authorList>
    </citation>
    <scope>NUCLEOTIDE SEQUENCE [LARGE SCALE GENOMIC DNA]</scope>
    <source>
        <strain evidence="4">YJ-61-S</strain>
    </source>
</reference>
<accession>A0ABV9HY92</accession>
<evidence type="ECO:0000256" key="1">
    <source>
        <dbReference type="SAM" id="Coils"/>
    </source>
</evidence>
<sequence length="107" mass="13071">MGFKSLKHKKWFKIISNKYVLILLIFVVWMFWFDGNSWLIHHELNQDIDKLKGNQEHFESKIKEDQTQIKNLEDSAGIERFAREEYLMKKDDEDIYIIEYEDSLQKK</sequence>
<keyword evidence="2" id="KW-1133">Transmembrane helix</keyword>
<organism evidence="3 4">
    <name type="scientific">Dokdonia ponticola</name>
    <dbReference type="NCBI Taxonomy" id="2041041"/>
    <lineage>
        <taxon>Bacteria</taxon>
        <taxon>Pseudomonadati</taxon>
        <taxon>Bacteroidota</taxon>
        <taxon>Flavobacteriia</taxon>
        <taxon>Flavobacteriales</taxon>
        <taxon>Flavobacteriaceae</taxon>
        <taxon>Dokdonia</taxon>
    </lineage>
</organism>
<evidence type="ECO:0000313" key="4">
    <source>
        <dbReference type="Proteomes" id="UP001596043"/>
    </source>
</evidence>
<dbReference type="Pfam" id="PF04977">
    <property type="entry name" value="DivIC"/>
    <property type="match status" value="1"/>
</dbReference>
<keyword evidence="1" id="KW-0175">Coiled coil</keyword>
<gene>
    <name evidence="3" type="ORF">ACFO3O_10330</name>
</gene>
<feature type="coiled-coil region" evidence="1">
    <location>
        <begin position="41"/>
        <end position="75"/>
    </location>
</feature>
<keyword evidence="2" id="KW-0472">Membrane</keyword>
<name>A0ABV9HY92_9FLAO</name>
<dbReference type="EMBL" id="JBHSFV010000005">
    <property type="protein sequence ID" value="MFC4634306.1"/>
    <property type="molecule type" value="Genomic_DNA"/>
</dbReference>
<protein>
    <submittedName>
        <fullName evidence="3">Septum formation initiator family protein</fullName>
    </submittedName>
</protein>
<proteinExistence type="predicted"/>
<dbReference type="InterPro" id="IPR007060">
    <property type="entry name" value="FtsL/DivIC"/>
</dbReference>
<dbReference type="Proteomes" id="UP001596043">
    <property type="component" value="Unassembled WGS sequence"/>
</dbReference>
<comment type="caution">
    <text evidence="3">The sequence shown here is derived from an EMBL/GenBank/DDBJ whole genome shotgun (WGS) entry which is preliminary data.</text>
</comment>
<keyword evidence="2" id="KW-0812">Transmembrane</keyword>